<dbReference type="CDD" id="cd00180">
    <property type="entry name" value="PKc"/>
    <property type="match status" value="1"/>
</dbReference>
<accession>A0A084GF17</accession>
<evidence type="ECO:0000256" key="1">
    <source>
        <dbReference type="SAM" id="MobiDB-lite"/>
    </source>
</evidence>
<dbReference type="OrthoDB" id="4062651at2759"/>
<dbReference type="GeneID" id="27720383"/>
<feature type="region of interest" description="Disordered" evidence="1">
    <location>
        <begin position="1"/>
        <end position="24"/>
    </location>
</feature>
<dbReference type="Gene3D" id="1.10.510.10">
    <property type="entry name" value="Transferase(Phosphotransferase) domain 1"/>
    <property type="match status" value="1"/>
</dbReference>
<feature type="compositionally biased region" description="Low complexity" evidence="1">
    <location>
        <begin position="602"/>
        <end position="612"/>
    </location>
</feature>
<dbReference type="EMBL" id="JOWA01000055">
    <property type="protein sequence ID" value="KEZ45929.1"/>
    <property type="molecule type" value="Genomic_DNA"/>
</dbReference>
<feature type="region of interest" description="Disordered" evidence="1">
    <location>
        <begin position="589"/>
        <end position="665"/>
    </location>
</feature>
<dbReference type="GO" id="GO:0005524">
    <property type="term" value="F:ATP binding"/>
    <property type="evidence" value="ECO:0007669"/>
    <property type="project" value="InterPro"/>
</dbReference>
<dbReference type="PANTHER" id="PTHR24359">
    <property type="entry name" value="SERINE/THREONINE-PROTEIN KINASE SBK1"/>
    <property type="match status" value="1"/>
</dbReference>
<comment type="caution">
    <text evidence="3">The sequence shown here is derived from an EMBL/GenBank/DDBJ whole genome shotgun (WGS) entry which is preliminary data.</text>
</comment>
<dbReference type="Proteomes" id="UP000028545">
    <property type="component" value="Unassembled WGS sequence"/>
</dbReference>
<dbReference type="PANTHER" id="PTHR24359:SF1">
    <property type="entry name" value="INHIBITOR OF NUCLEAR FACTOR KAPPA-B KINASE EPSILON SUBUNIT HOMOLOG 1-RELATED"/>
    <property type="match status" value="1"/>
</dbReference>
<reference evidence="3 4" key="1">
    <citation type="journal article" date="2014" name="Genome Announc.">
        <title>Draft genome sequence of the pathogenic fungus Scedosporium apiospermum.</title>
        <authorList>
            <person name="Vandeputte P."/>
            <person name="Ghamrawi S."/>
            <person name="Rechenmann M."/>
            <person name="Iltis A."/>
            <person name="Giraud S."/>
            <person name="Fleury M."/>
            <person name="Thornton C."/>
            <person name="Delhaes L."/>
            <person name="Meyer W."/>
            <person name="Papon N."/>
            <person name="Bouchara J.P."/>
        </authorList>
    </citation>
    <scope>NUCLEOTIDE SEQUENCE [LARGE SCALE GENOMIC DNA]</scope>
    <source>
        <strain evidence="3 4">IHEM 14462</strain>
    </source>
</reference>
<dbReference type="AlphaFoldDB" id="A0A084GF17"/>
<dbReference type="SMART" id="SM00220">
    <property type="entry name" value="S_TKc"/>
    <property type="match status" value="1"/>
</dbReference>
<organism evidence="3 4">
    <name type="scientific">Pseudallescheria apiosperma</name>
    <name type="common">Scedosporium apiospermum</name>
    <dbReference type="NCBI Taxonomy" id="563466"/>
    <lineage>
        <taxon>Eukaryota</taxon>
        <taxon>Fungi</taxon>
        <taxon>Dikarya</taxon>
        <taxon>Ascomycota</taxon>
        <taxon>Pezizomycotina</taxon>
        <taxon>Sordariomycetes</taxon>
        <taxon>Hypocreomycetidae</taxon>
        <taxon>Microascales</taxon>
        <taxon>Microascaceae</taxon>
        <taxon>Scedosporium</taxon>
    </lineage>
</organism>
<name>A0A084GF17_PSEDA</name>
<evidence type="ECO:0000313" key="3">
    <source>
        <dbReference type="EMBL" id="KEZ45929.1"/>
    </source>
</evidence>
<dbReference type="PROSITE" id="PS50011">
    <property type="entry name" value="PROTEIN_KINASE_DOM"/>
    <property type="match status" value="1"/>
</dbReference>
<dbReference type="OMA" id="FMFPWAD"/>
<sequence>MQIKRMPSGNPITQKTIEDEELGGEQAREYAISDDEDEPSEVLTKQILTNMKTSVFDESLDKFLPENFIKELITRDIIEQVLGSNESPRLVDWIYEHSKKLFAIVILCGVAGPDLLQSMQVFREHQYTDERLPLEDFTKRYNFFAKNVWGSYMKRYNFFNLQWEFLAPVFGLQYKYELHANSVLPFTYKDRVSKQGSFGKVYRVEIENAHRKGGIPSSVAIKQIRMGAEASEAQVDLAWDTEARTFEKLRELNHANIIPCLAAIQKSHNRYFMFPWADGNLREFWTNYRGPRNPEIIEQTVNQLYGLADALDKLHNYNTYLSQNATLNAGSYSTLAPPKHAPFENIRHGDLKPENILRFAEHDLDLGTLKIGDMGLAQHHLMDTYSRAAQSATSYGTVRYRAPESFVKELDQPRSRLEDVWAMGCITLEFIVWILRGNEGLEDFNKSIQWQQQPLWDSMQLSPYFEIAYDGGLPGAILHSEVQRWIEEVLPQDPGCQPGSAVGDLLSIVKNKLLVLDYQPPEGCLRPAAFTPTNQDLVTVDNHTSSPQTTPISPDSNTPCIRATAREFRDDIQEIRDRIRQDRRYLLASTDKIGQPPPPPQTLDSPPSSTTTAGIRASESSQQSDAHGEHRKEDGETPKPVRQDGLIQARVSQHLAEHDPAAGRL</sequence>
<feature type="compositionally biased region" description="Polar residues" evidence="1">
    <location>
        <begin position="538"/>
        <end position="559"/>
    </location>
</feature>
<dbReference type="GO" id="GO:0004674">
    <property type="term" value="F:protein serine/threonine kinase activity"/>
    <property type="evidence" value="ECO:0007669"/>
    <property type="project" value="TreeGrafter"/>
</dbReference>
<dbReference type="HOGENOM" id="CLU_017513_4_1_1"/>
<protein>
    <recommendedName>
        <fullName evidence="2">Protein kinase domain-containing protein</fullName>
    </recommendedName>
</protein>
<dbReference type="VEuPathDB" id="FungiDB:SAPIO_CDS1311"/>
<keyword evidence="4" id="KW-1185">Reference proteome</keyword>
<evidence type="ECO:0000259" key="2">
    <source>
        <dbReference type="PROSITE" id="PS50011"/>
    </source>
</evidence>
<feature type="domain" description="Protein kinase" evidence="2">
    <location>
        <begin position="187"/>
        <end position="514"/>
    </location>
</feature>
<feature type="compositionally biased region" description="Basic and acidic residues" evidence="1">
    <location>
        <begin position="655"/>
        <end position="665"/>
    </location>
</feature>
<dbReference type="RefSeq" id="XP_016645728.1">
    <property type="nucleotide sequence ID" value="XM_016784612.1"/>
</dbReference>
<proteinExistence type="predicted"/>
<dbReference type="KEGG" id="sapo:SAPIO_CDS1311"/>
<dbReference type="Pfam" id="PF00069">
    <property type="entry name" value="Pkinase"/>
    <property type="match status" value="1"/>
</dbReference>
<dbReference type="Gene3D" id="3.30.200.20">
    <property type="entry name" value="Phosphorylase Kinase, domain 1"/>
    <property type="match status" value="1"/>
</dbReference>
<feature type="compositionally biased region" description="Basic and acidic residues" evidence="1">
    <location>
        <begin position="626"/>
        <end position="642"/>
    </location>
</feature>
<evidence type="ECO:0000313" key="4">
    <source>
        <dbReference type="Proteomes" id="UP000028545"/>
    </source>
</evidence>
<feature type="region of interest" description="Disordered" evidence="1">
    <location>
        <begin position="538"/>
        <end position="560"/>
    </location>
</feature>
<dbReference type="InterPro" id="IPR011009">
    <property type="entry name" value="Kinase-like_dom_sf"/>
</dbReference>
<dbReference type="InterPro" id="IPR000719">
    <property type="entry name" value="Prot_kinase_dom"/>
</dbReference>
<dbReference type="SUPFAM" id="SSF56112">
    <property type="entry name" value="Protein kinase-like (PK-like)"/>
    <property type="match status" value="1"/>
</dbReference>
<gene>
    <name evidence="3" type="ORF">SAPIO_CDS1311</name>
</gene>